<evidence type="ECO:0000313" key="9">
    <source>
        <dbReference type="Proteomes" id="UP000034680"/>
    </source>
</evidence>
<feature type="region of interest" description="Disordered" evidence="6">
    <location>
        <begin position="1"/>
        <end position="27"/>
    </location>
</feature>
<dbReference type="InterPro" id="IPR004840">
    <property type="entry name" value="Amino_acid_permease_CS"/>
</dbReference>
<dbReference type="AlphaFoldDB" id="A0A0G2FT31"/>
<feature type="compositionally biased region" description="Basic and acidic residues" evidence="6">
    <location>
        <begin position="1"/>
        <end position="11"/>
    </location>
</feature>
<dbReference type="EMBL" id="LCUC01000095">
    <property type="protein sequence ID" value="KKY37114.1"/>
    <property type="molecule type" value="Genomic_DNA"/>
</dbReference>
<name>A0A0G2FT31_9PEZI</name>
<proteinExistence type="predicted"/>
<evidence type="ECO:0000256" key="6">
    <source>
        <dbReference type="SAM" id="MobiDB-lite"/>
    </source>
</evidence>
<keyword evidence="5 7" id="KW-0472">Membrane</keyword>
<dbReference type="STRING" id="1214573.A0A0G2FT31"/>
<dbReference type="PIRSF" id="PIRSF006060">
    <property type="entry name" value="AA_transporter"/>
    <property type="match status" value="1"/>
</dbReference>
<gene>
    <name evidence="8" type="ORF">UCDDA912_g02865</name>
</gene>
<dbReference type="InterPro" id="IPR002293">
    <property type="entry name" value="AA/rel_permease1"/>
</dbReference>
<dbReference type="Pfam" id="PF13520">
    <property type="entry name" value="AA_permease_2"/>
    <property type="match status" value="1"/>
</dbReference>
<evidence type="ECO:0000256" key="2">
    <source>
        <dbReference type="ARBA" id="ARBA00022448"/>
    </source>
</evidence>
<evidence type="ECO:0000256" key="1">
    <source>
        <dbReference type="ARBA" id="ARBA00004141"/>
    </source>
</evidence>
<dbReference type="PANTHER" id="PTHR45649:SF27">
    <property type="entry name" value="CHOLINE TRANSPORTER (EUROFUNG)"/>
    <property type="match status" value="1"/>
</dbReference>
<evidence type="ECO:0000256" key="3">
    <source>
        <dbReference type="ARBA" id="ARBA00022692"/>
    </source>
</evidence>
<evidence type="ECO:0000313" key="8">
    <source>
        <dbReference type="EMBL" id="KKY37114.1"/>
    </source>
</evidence>
<evidence type="ECO:0000256" key="7">
    <source>
        <dbReference type="SAM" id="Phobius"/>
    </source>
</evidence>
<feature type="transmembrane region" description="Helical" evidence="7">
    <location>
        <begin position="250"/>
        <end position="273"/>
    </location>
</feature>
<reference evidence="8 9" key="1">
    <citation type="submission" date="2015-05" db="EMBL/GenBank/DDBJ databases">
        <title>Distinctive expansion of gene families associated with plant cell wall degradation and secondary metabolism in the genomes of grapevine trunk pathogens.</title>
        <authorList>
            <person name="Lawrence D.P."/>
            <person name="Travadon R."/>
            <person name="Rolshausen P.E."/>
            <person name="Baumgartner K."/>
        </authorList>
    </citation>
    <scope>NUCLEOTIDE SEQUENCE [LARGE SCALE GENOMIC DNA]</scope>
    <source>
        <strain evidence="8">DA912</strain>
    </source>
</reference>
<dbReference type="GO" id="GO:0022857">
    <property type="term" value="F:transmembrane transporter activity"/>
    <property type="evidence" value="ECO:0007669"/>
    <property type="project" value="InterPro"/>
</dbReference>
<feature type="transmembrane region" description="Helical" evidence="7">
    <location>
        <begin position="452"/>
        <end position="478"/>
    </location>
</feature>
<evidence type="ECO:0000256" key="4">
    <source>
        <dbReference type="ARBA" id="ARBA00022989"/>
    </source>
</evidence>
<comment type="subcellular location">
    <subcellularLocation>
        <location evidence="1">Membrane</location>
        <topology evidence="1">Multi-pass membrane protein</topology>
    </subcellularLocation>
</comment>
<protein>
    <submittedName>
        <fullName evidence="8">Putative choline transport</fullName>
    </submittedName>
</protein>
<keyword evidence="2" id="KW-0813">Transport</keyword>
<reference evidence="8 9" key="2">
    <citation type="submission" date="2015-05" db="EMBL/GenBank/DDBJ databases">
        <authorList>
            <person name="Morales-Cruz A."/>
            <person name="Amrine K.C."/>
            <person name="Cantu D."/>
        </authorList>
    </citation>
    <scope>NUCLEOTIDE SEQUENCE [LARGE SCALE GENOMIC DNA]</scope>
    <source>
        <strain evidence="8">DA912</strain>
    </source>
</reference>
<feature type="transmembrane region" description="Helical" evidence="7">
    <location>
        <begin position="414"/>
        <end position="432"/>
    </location>
</feature>
<feature type="transmembrane region" description="Helical" evidence="7">
    <location>
        <begin position="202"/>
        <end position="221"/>
    </location>
</feature>
<feature type="transmembrane region" description="Helical" evidence="7">
    <location>
        <begin position="85"/>
        <end position="106"/>
    </location>
</feature>
<dbReference type="GO" id="GO:0016020">
    <property type="term" value="C:membrane"/>
    <property type="evidence" value="ECO:0007669"/>
    <property type="project" value="UniProtKB-SubCell"/>
</dbReference>
<feature type="transmembrane region" description="Helical" evidence="7">
    <location>
        <begin position="484"/>
        <end position="505"/>
    </location>
</feature>
<feature type="transmembrane region" description="Helical" evidence="7">
    <location>
        <begin position="285"/>
        <end position="309"/>
    </location>
</feature>
<feature type="transmembrane region" description="Helical" evidence="7">
    <location>
        <begin position="48"/>
        <end position="73"/>
    </location>
</feature>
<comment type="caution">
    <text evidence="8">The sequence shown here is derived from an EMBL/GenBank/DDBJ whole genome shotgun (WGS) entry which is preliminary data.</text>
</comment>
<keyword evidence="3 7" id="KW-0812">Transmembrane</keyword>
<organism evidence="8 9">
    <name type="scientific">Diaporthe ampelina</name>
    <dbReference type="NCBI Taxonomy" id="1214573"/>
    <lineage>
        <taxon>Eukaryota</taxon>
        <taxon>Fungi</taxon>
        <taxon>Dikarya</taxon>
        <taxon>Ascomycota</taxon>
        <taxon>Pezizomycotina</taxon>
        <taxon>Sordariomycetes</taxon>
        <taxon>Sordariomycetidae</taxon>
        <taxon>Diaporthales</taxon>
        <taxon>Diaporthaceae</taxon>
        <taxon>Diaporthe</taxon>
    </lineage>
</organism>
<keyword evidence="9" id="KW-1185">Reference proteome</keyword>
<dbReference type="OrthoDB" id="2417308at2759"/>
<keyword evidence="4 7" id="KW-1133">Transmembrane helix</keyword>
<dbReference type="GO" id="GO:0006865">
    <property type="term" value="P:amino acid transport"/>
    <property type="evidence" value="ECO:0007669"/>
    <property type="project" value="InterPro"/>
</dbReference>
<feature type="transmembrane region" description="Helical" evidence="7">
    <location>
        <begin position="127"/>
        <end position="152"/>
    </location>
</feature>
<dbReference type="PANTHER" id="PTHR45649">
    <property type="entry name" value="AMINO-ACID PERMEASE BAT1"/>
    <property type="match status" value="1"/>
</dbReference>
<feature type="transmembrane region" description="Helical" evidence="7">
    <location>
        <begin position="329"/>
        <end position="357"/>
    </location>
</feature>
<dbReference type="Gene3D" id="1.20.1740.10">
    <property type="entry name" value="Amino acid/polyamine transporter I"/>
    <property type="match status" value="1"/>
</dbReference>
<accession>A0A0G2FT31</accession>
<dbReference type="Proteomes" id="UP000034680">
    <property type="component" value="Unassembled WGS sequence"/>
</dbReference>
<sequence>MTSPEPEKKETAVFGDVDTENGTTTAHDPGVVVNASGHAQELSRRFSLLSLAGVGITVGNAWPAIGGTILVAISNGGPPGVLYEFVAVSLFYFLVTASLAELVSAIPSSSGVYHWASVTPGPRHGRAVGFFAGWWNYLAWTMGGASMCAIFGNTVVQMYAVNHPSSFVAQPWHVFVVYVISAWLGCAAVCLANSAMPQLNKLGILTILAGFLVTVVVVAAMPGRDGRPPHATAGFVWAQWAQALGYPDGFVFVAGMLNGAYSIGAVDVITHLAEEIPNPQRNVPVGMALQLGIGFATGFCYLVAIMYAINDLGAVSASAYPIAEIYAQATGSAAGACGMLALIMVNIGLCVVGLFITTGRTLWTLARDGAAPFPALLGRVDRGLDMPRNSTVATAVLVTVLGCIYVGSTTAFNAFIGSTILFFSSSYIAAILPHLLNGRKGITYGPFRMKGWVGFVVNGLACAYLMVWFVIYSFPYFLPVDAQSMNYSCLIWGGLTSIVGLWWFVGARKGYEGPQTTGGLLEAEKVPGS</sequence>
<feature type="transmembrane region" description="Helical" evidence="7">
    <location>
        <begin position="389"/>
        <end position="408"/>
    </location>
</feature>
<evidence type="ECO:0000256" key="5">
    <source>
        <dbReference type="ARBA" id="ARBA00023136"/>
    </source>
</evidence>
<dbReference type="PROSITE" id="PS00218">
    <property type="entry name" value="AMINO_ACID_PERMEASE_1"/>
    <property type="match status" value="1"/>
</dbReference>
<feature type="transmembrane region" description="Helical" evidence="7">
    <location>
        <begin position="172"/>
        <end position="195"/>
    </location>
</feature>